<evidence type="ECO:0000256" key="1">
    <source>
        <dbReference type="SAM" id="Phobius"/>
    </source>
</evidence>
<sequence>MRDDLDASAPKDAVAAQLFPPWATLAARIALVSLVVLPLGLLGLLMTLQYTPYITGQSITPDQPVPFSHEHHVGGLGIECRYCHSSVETSRFAGLPPTHTCMTCHSQLWTNAAMLEPVRRSLAEGRPIRWRRVNELPDYAYFDHSVHVRNGVGCTSCHGPVDTMPLMRQAAPLTMGWCLDCHRNPAPHLRPESEIFAGHWAPPPGQEARGAELVRHYGIRTEHLADCSVCHR</sequence>
<evidence type="ECO:0000313" key="3">
    <source>
        <dbReference type="Proteomes" id="UP001523392"/>
    </source>
</evidence>
<dbReference type="RefSeq" id="WP_252954598.1">
    <property type="nucleotide sequence ID" value="NZ_JAFIRR010000111.1"/>
</dbReference>
<proteinExistence type="predicted"/>
<reference evidence="2 3" key="1">
    <citation type="submission" date="2021-12" db="EMBL/GenBank/DDBJ databases">
        <title>Siccirubricoccus leaddurans sp. nov., a high concentration Zn2+ tolerance bacterium.</title>
        <authorList>
            <person name="Cao Y."/>
        </authorList>
    </citation>
    <scope>NUCLEOTIDE SEQUENCE [LARGE SCALE GENOMIC DNA]</scope>
    <source>
        <strain evidence="2 3">KC 17139</strain>
    </source>
</reference>
<organism evidence="2 3">
    <name type="scientific">Siccirubricoccus soli</name>
    <dbReference type="NCBI Taxonomy" id="2899147"/>
    <lineage>
        <taxon>Bacteria</taxon>
        <taxon>Pseudomonadati</taxon>
        <taxon>Pseudomonadota</taxon>
        <taxon>Alphaproteobacteria</taxon>
        <taxon>Acetobacterales</taxon>
        <taxon>Roseomonadaceae</taxon>
        <taxon>Siccirubricoccus</taxon>
    </lineage>
</organism>
<feature type="transmembrane region" description="Helical" evidence="1">
    <location>
        <begin position="25"/>
        <end position="48"/>
    </location>
</feature>
<keyword evidence="1" id="KW-0812">Transmembrane</keyword>
<dbReference type="InterPro" id="IPR036280">
    <property type="entry name" value="Multihaem_cyt_sf"/>
</dbReference>
<name>A0ABT1D7Q1_9PROT</name>
<dbReference type="EMBL" id="JAFIRR010000111">
    <property type="protein sequence ID" value="MCO6417966.1"/>
    <property type="molecule type" value="Genomic_DNA"/>
</dbReference>
<keyword evidence="3" id="KW-1185">Reference proteome</keyword>
<keyword evidence="1" id="KW-0472">Membrane</keyword>
<dbReference type="CDD" id="cd08168">
    <property type="entry name" value="Cytochrom_C3"/>
    <property type="match status" value="1"/>
</dbReference>
<gene>
    <name evidence="2" type="ORF">JYK14_17630</name>
</gene>
<dbReference type="Gene3D" id="3.90.10.10">
    <property type="entry name" value="Cytochrome C3"/>
    <property type="match status" value="2"/>
</dbReference>
<evidence type="ECO:0000313" key="2">
    <source>
        <dbReference type="EMBL" id="MCO6417966.1"/>
    </source>
</evidence>
<protein>
    <submittedName>
        <fullName evidence="2">Cytochrome c family protein</fullName>
    </submittedName>
</protein>
<dbReference type="SUPFAM" id="SSF48695">
    <property type="entry name" value="Multiheme cytochromes"/>
    <property type="match status" value="1"/>
</dbReference>
<dbReference type="PANTHER" id="PTHR39425">
    <property type="entry name" value="LIPOPROTEIN CYTOCHROME C"/>
    <property type="match status" value="1"/>
</dbReference>
<dbReference type="Proteomes" id="UP001523392">
    <property type="component" value="Unassembled WGS sequence"/>
</dbReference>
<keyword evidence="1" id="KW-1133">Transmembrane helix</keyword>
<dbReference type="PANTHER" id="PTHR39425:SF1">
    <property type="entry name" value="CYTOCHROME C7-LIKE DOMAIN-CONTAINING PROTEIN"/>
    <property type="match status" value="1"/>
</dbReference>
<accession>A0ABT1D7Q1</accession>
<comment type="caution">
    <text evidence="2">The sequence shown here is derived from an EMBL/GenBank/DDBJ whole genome shotgun (WGS) entry which is preliminary data.</text>
</comment>